<organism evidence="3 4">
    <name type="scientific">Wickerhamiella sorbophila</name>
    <dbReference type="NCBI Taxonomy" id="45607"/>
    <lineage>
        <taxon>Eukaryota</taxon>
        <taxon>Fungi</taxon>
        <taxon>Dikarya</taxon>
        <taxon>Ascomycota</taxon>
        <taxon>Saccharomycotina</taxon>
        <taxon>Dipodascomycetes</taxon>
        <taxon>Dipodascales</taxon>
        <taxon>Trichomonascaceae</taxon>
        <taxon>Wickerhamiella</taxon>
    </lineage>
</organism>
<proteinExistence type="predicted"/>
<evidence type="ECO:0000256" key="1">
    <source>
        <dbReference type="SAM" id="MobiDB-lite"/>
    </source>
</evidence>
<dbReference type="AlphaFoldDB" id="A0A2T0FL54"/>
<dbReference type="RefSeq" id="XP_024665642.1">
    <property type="nucleotide sequence ID" value="XM_024809874.1"/>
</dbReference>
<keyword evidence="4" id="KW-1185">Reference proteome</keyword>
<gene>
    <name evidence="3" type="ORF">B9G98_03317</name>
</gene>
<dbReference type="EMBL" id="NDIQ01000022">
    <property type="protein sequence ID" value="PRT55697.1"/>
    <property type="molecule type" value="Genomic_DNA"/>
</dbReference>
<evidence type="ECO:0000256" key="2">
    <source>
        <dbReference type="SAM" id="Phobius"/>
    </source>
</evidence>
<feature type="region of interest" description="Disordered" evidence="1">
    <location>
        <begin position="23"/>
        <end position="166"/>
    </location>
</feature>
<accession>A0A2T0FL54</accession>
<sequence length="407" mass="45563">MVDSQDESPRDYDRTYWNTLFDSSTKAVRIPQSQQDIESLNDMYEQEIEHPTPSRLSSVPPSSPGELPANSTVLGGQTDHLEFPRIPSHLASPINPPQRNVRPKDTIRGKPLSETQQPVFNPPEPPSFPRSRRQHKPMKSRETFLRAQSPPESPLQRRRPAEKHDEAPHLWKKAWQVVSLIMQISALVLIATIVVLFVTVYIQRSSAQHSAEFDELETLREETAALRAALDSMAAQIEYVEHKLPEERLINEWRSLGETQNWASINMAAEIVTAVTTPPPSLEEMLPAGPRGWPLRALALFARSQTMVDPHSILMPNSKACWPVRESGGSIGIRLKTAVHLQRVEIDADMPMDAQVYYINGTQSVELAGAATGIVPINEKSEIQTLIVKLKPSRNGCLYTVQAIGHI</sequence>
<evidence type="ECO:0000313" key="4">
    <source>
        <dbReference type="Proteomes" id="UP000238350"/>
    </source>
</evidence>
<feature type="transmembrane region" description="Helical" evidence="2">
    <location>
        <begin position="180"/>
        <end position="202"/>
    </location>
</feature>
<dbReference type="GeneID" id="36517065"/>
<reference evidence="3 4" key="1">
    <citation type="submission" date="2017-04" db="EMBL/GenBank/DDBJ databases">
        <title>Genome sequencing of [Candida] sorbophila.</title>
        <authorList>
            <person name="Ahn J.O."/>
        </authorList>
    </citation>
    <scope>NUCLEOTIDE SEQUENCE [LARGE SCALE GENOMIC DNA]</scope>
    <source>
        <strain evidence="3 4">DS02</strain>
    </source>
</reference>
<keyword evidence="2" id="KW-0812">Transmembrane</keyword>
<protein>
    <submittedName>
        <fullName evidence="3">Uncharacterized protein</fullName>
    </submittedName>
</protein>
<keyword evidence="2" id="KW-0472">Membrane</keyword>
<name>A0A2T0FL54_9ASCO</name>
<dbReference type="Proteomes" id="UP000238350">
    <property type="component" value="Unassembled WGS sequence"/>
</dbReference>
<evidence type="ECO:0000313" key="3">
    <source>
        <dbReference type="EMBL" id="PRT55697.1"/>
    </source>
</evidence>
<comment type="caution">
    <text evidence="3">The sequence shown here is derived from an EMBL/GenBank/DDBJ whole genome shotgun (WGS) entry which is preliminary data.</text>
</comment>
<feature type="compositionally biased region" description="Polar residues" evidence="1">
    <location>
        <begin position="23"/>
        <end position="38"/>
    </location>
</feature>
<keyword evidence="2" id="KW-1133">Transmembrane helix</keyword>